<keyword evidence="4" id="KW-0547">Nucleotide-binding</keyword>
<comment type="similarity">
    <text evidence="9">Belongs to the DEAD box helicase family.</text>
</comment>
<sequence length="881" mass="96139">MISAPPYATWFHTVARVAPYEWQRAVGESSACGYRLLRIPTGFGKTAGVVLPWLYHRALREDLAWPTRLVFCFPMRTLVEQTETAIAEWIERSRLSVSVHVLMGGVEAQRWELSPEQPAILLGTQDMLLSRAMNRGYGMGRARWPMPFGLVSQDALWVLDEVQLMDVGLATSAQLAAFRDHDAAARRTLRPTYAWWMSATLQPRWLTTVDFGAQVPPLAEQAVRIPEAERTGGLWEVRKTITLSDAVAELDVAKLALERHRPGTLTLLVVNQVQRAVDLFQALEERCHERKGKTRVRRPGAPELRLVHSRFRGVERSQWRRDFLSRAASRPEALPSEGRIVVATQVVEAGVDISARLLITDLAPWSSLVQRFGRCARYEGESGDIVVLGKTKTAAPYVEAELDAAADAAAALVRRAGDASPRAIDAFEDACDADQLGRLYVYAPAHLLRRRDLDELFDTTPDLTGSDLDVGRYIRSGEDRDVRVFWRPVDPASRTVSREHIGRVHRAELCPVPLRDLRDFARADRGGRPVFVLDYVLGAYRRVEEIERIPPGSTLLLPSSAGGYTDELGWNPKASAEVVPFAAPAEPADSAALRLDLSAEAAEDDSLSRAAWKSIATHGRETAETLRDVANALRLPERITALLDLAARWHDAGKAHATFQDAIAQDARARAGELGLRRDLAKAPDAAWSGKGYPSRPGFRHELASTLALLALLRRANPGHPALLGGCAELLAALGEPPSSASADDAIDSDHPLARELAELSAEELDLVAFLVCAHHGKVRTAWTSTPLDQRAGHGGIHGVRDGDVIDSLTLAARSGGSGDASVPSLTLSLEPAALGVGPRFGASWTERVAGLLEAWGPFALAYLEALLRAADARASMETTA</sequence>
<evidence type="ECO:0000313" key="12">
    <source>
        <dbReference type="Proteomes" id="UP000295781"/>
    </source>
</evidence>
<proteinExistence type="inferred from homology"/>
<evidence type="ECO:0000256" key="9">
    <source>
        <dbReference type="ARBA" id="ARBA00038437"/>
    </source>
</evidence>
<dbReference type="RefSeq" id="WP_129344617.1">
    <property type="nucleotide sequence ID" value="NZ_CP012670.1"/>
</dbReference>
<dbReference type="GO" id="GO:0005524">
    <property type="term" value="F:ATP binding"/>
    <property type="evidence" value="ECO:0007669"/>
    <property type="project" value="UniProtKB-KW"/>
</dbReference>
<keyword evidence="6" id="KW-0347">Helicase</keyword>
<dbReference type="Proteomes" id="UP000295781">
    <property type="component" value="Chromosome"/>
</dbReference>
<dbReference type="SMART" id="SM00490">
    <property type="entry name" value="HELICc"/>
    <property type="match status" value="1"/>
</dbReference>
<organism evidence="11 12">
    <name type="scientific">Sorangium cellulosum</name>
    <name type="common">Polyangium cellulosum</name>
    <dbReference type="NCBI Taxonomy" id="56"/>
    <lineage>
        <taxon>Bacteria</taxon>
        <taxon>Pseudomonadati</taxon>
        <taxon>Myxococcota</taxon>
        <taxon>Polyangia</taxon>
        <taxon>Polyangiales</taxon>
        <taxon>Polyangiaceae</taxon>
        <taxon>Sorangium</taxon>
    </lineage>
</organism>
<dbReference type="GO" id="GO:0003676">
    <property type="term" value="F:nucleic acid binding"/>
    <property type="evidence" value="ECO:0007669"/>
    <property type="project" value="InterPro"/>
</dbReference>
<evidence type="ECO:0000313" key="11">
    <source>
        <dbReference type="EMBL" id="AUX19854.1"/>
    </source>
</evidence>
<dbReference type="GO" id="GO:0046872">
    <property type="term" value="F:metal ion binding"/>
    <property type="evidence" value="ECO:0007669"/>
    <property type="project" value="UniProtKB-KW"/>
</dbReference>
<comment type="similarity">
    <text evidence="2">In the central section; belongs to the CRISPR-associated helicase Cas3 family.</text>
</comment>
<evidence type="ECO:0000256" key="7">
    <source>
        <dbReference type="ARBA" id="ARBA00022840"/>
    </source>
</evidence>
<name>A0A4P2PTE4_SORCE</name>
<keyword evidence="3" id="KW-0479">Metal-binding</keyword>
<evidence type="ECO:0000256" key="2">
    <source>
        <dbReference type="ARBA" id="ARBA00009046"/>
    </source>
</evidence>
<evidence type="ECO:0000256" key="4">
    <source>
        <dbReference type="ARBA" id="ARBA00022741"/>
    </source>
</evidence>
<protein>
    <recommendedName>
        <fullName evidence="10">HD Cas3-type domain-containing protein</fullName>
    </recommendedName>
</protein>
<dbReference type="PANTHER" id="PTHR47959:SF16">
    <property type="entry name" value="CRISPR-ASSOCIATED NUCLEASE_HELICASE CAS3-RELATED"/>
    <property type="match status" value="1"/>
</dbReference>
<dbReference type="GO" id="GO:0003724">
    <property type="term" value="F:RNA helicase activity"/>
    <property type="evidence" value="ECO:0007669"/>
    <property type="project" value="TreeGrafter"/>
</dbReference>
<dbReference type="Pfam" id="PF00270">
    <property type="entry name" value="DEAD"/>
    <property type="match status" value="1"/>
</dbReference>
<evidence type="ECO:0000256" key="8">
    <source>
        <dbReference type="ARBA" id="ARBA00023118"/>
    </source>
</evidence>
<gene>
    <name evidence="11" type="ORF">SOCEGT47_003070</name>
</gene>
<dbReference type="InterPro" id="IPR027417">
    <property type="entry name" value="P-loop_NTPase"/>
</dbReference>
<keyword evidence="8" id="KW-0051">Antiviral defense</keyword>
<accession>A0A4P2PTE4</accession>
<keyword evidence="5" id="KW-0378">Hydrolase</keyword>
<evidence type="ECO:0000256" key="5">
    <source>
        <dbReference type="ARBA" id="ARBA00022801"/>
    </source>
</evidence>
<dbReference type="InterPro" id="IPR054712">
    <property type="entry name" value="Cas3-like_dom"/>
</dbReference>
<reference evidence="11 12" key="1">
    <citation type="submission" date="2015-09" db="EMBL/GenBank/DDBJ databases">
        <title>Sorangium comparison.</title>
        <authorList>
            <person name="Zaburannyi N."/>
            <person name="Bunk B."/>
            <person name="Overmann J."/>
            <person name="Mueller R."/>
        </authorList>
    </citation>
    <scope>NUCLEOTIDE SEQUENCE [LARGE SCALE GENOMIC DNA]</scope>
    <source>
        <strain evidence="11 12">So ceGT47</strain>
    </source>
</reference>
<evidence type="ECO:0000256" key="1">
    <source>
        <dbReference type="ARBA" id="ARBA00006847"/>
    </source>
</evidence>
<dbReference type="Gene3D" id="3.40.50.300">
    <property type="entry name" value="P-loop containing nucleotide triphosphate hydrolases"/>
    <property type="match status" value="2"/>
</dbReference>
<evidence type="ECO:0000259" key="10">
    <source>
        <dbReference type="PROSITE" id="PS51643"/>
    </source>
</evidence>
<dbReference type="EMBL" id="CP012670">
    <property type="protein sequence ID" value="AUX19854.1"/>
    <property type="molecule type" value="Genomic_DNA"/>
</dbReference>
<dbReference type="Pfam" id="PF18019">
    <property type="entry name" value="Cas3_HD"/>
    <property type="match status" value="1"/>
</dbReference>
<keyword evidence="7" id="KW-0067">ATP-binding</keyword>
<dbReference type="InterPro" id="IPR006483">
    <property type="entry name" value="CRISPR-assoc_Cas3_HD"/>
</dbReference>
<dbReference type="InterPro" id="IPR050079">
    <property type="entry name" value="DEAD_box_RNA_helicase"/>
</dbReference>
<dbReference type="SUPFAM" id="SSF52540">
    <property type="entry name" value="P-loop containing nucleoside triphosphate hydrolases"/>
    <property type="match status" value="1"/>
</dbReference>
<dbReference type="PANTHER" id="PTHR47959">
    <property type="entry name" value="ATP-DEPENDENT RNA HELICASE RHLE-RELATED"/>
    <property type="match status" value="1"/>
</dbReference>
<evidence type="ECO:0000256" key="6">
    <source>
        <dbReference type="ARBA" id="ARBA00022806"/>
    </source>
</evidence>
<dbReference type="GO" id="GO:0051607">
    <property type="term" value="P:defense response to virus"/>
    <property type="evidence" value="ECO:0007669"/>
    <property type="project" value="UniProtKB-KW"/>
</dbReference>
<dbReference type="InterPro" id="IPR038257">
    <property type="entry name" value="CRISPR-assoc_Cas3_HD_sf"/>
</dbReference>
<dbReference type="OrthoDB" id="9810236at2"/>
<dbReference type="PROSITE" id="PS51643">
    <property type="entry name" value="HD_CAS3"/>
    <property type="match status" value="1"/>
</dbReference>
<dbReference type="GO" id="GO:0005829">
    <property type="term" value="C:cytosol"/>
    <property type="evidence" value="ECO:0007669"/>
    <property type="project" value="TreeGrafter"/>
</dbReference>
<dbReference type="InterPro" id="IPR011545">
    <property type="entry name" value="DEAD/DEAH_box_helicase_dom"/>
</dbReference>
<dbReference type="Gene3D" id="1.10.3210.30">
    <property type="match status" value="1"/>
</dbReference>
<evidence type="ECO:0000256" key="3">
    <source>
        <dbReference type="ARBA" id="ARBA00022723"/>
    </source>
</evidence>
<dbReference type="Pfam" id="PF22590">
    <property type="entry name" value="Cas3-like_C_2"/>
    <property type="match status" value="1"/>
</dbReference>
<dbReference type="InterPro" id="IPR001650">
    <property type="entry name" value="Helicase_C-like"/>
</dbReference>
<comment type="similarity">
    <text evidence="1">In the N-terminal section; belongs to the CRISPR-associated nuclease Cas3-HD family.</text>
</comment>
<dbReference type="GO" id="GO:0016787">
    <property type="term" value="F:hydrolase activity"/>
    <property type="evidence" value="ECO:0007669"/>
    <property type="project" value="UniProtKB-KW"/>
</dbReference>
<dbReference type="AlphaFoldDB" id="A0A4P2PTE4"/>
<feature type="domain" description="HD Cas3-type" evidence="10">
    <location>
        <begin position="608"/>
        <end position="875"/>
    </location>
</feature>